<dbReference type="AlphaFoldDB" id="A0A2P8E4Y2"/>
<organism evidence="1 2">
    <name type="scientific">Cecembia rubra</name>
    <dbReference type="NCBI Taxonomy" id="1485585"/>
    <lineage>
        <taxon>Bacteria</taxon>
        <taxon>Pseudomonadati</taxon>
        <taxon>Bacteroidota</taxon>
        <taxon>Cytophagia</taxon>
        <taxon>Cytophagales</taxon>
        <taxon>Cyclobacteriaceae</taxon>
        <taxon>Cecembia</taxon>
    </lineage>
</organism>
<name>A0A2P8E4Y2_9BACT</name>
<dbReference type="Proteomes" id="UP000240708">
    <property type="component" value="Unassembled WGS sequence"/>
</dbReference>
<sequence length="35" mass="3901">MKNVSLTFEFHGKAIVNSIEGEITCCSNPEMIDSR</sequence>
<protein>
    <submittedName>
        <fullName evidence="1">Uncharacterized protein</fullName>
    </submittedName>
</protein>
<keyword evidence="2" id="KW-1185">Reference proteome</keyword>
<gene>
    <name evidence="1" type="ORF">CLV48_105221</name>
</gene>
<comment type="caution">
    <text evidence="1">The sequence shown here is derived from an EMBL/GenBank/DDBJ whole genome shotgun (WGS) entry which is preliminary data.</text>
</comment>
<dbReference type="EMBL" id="PYGF01000005">
    <property type="protein sequence ID" value="PSL04477.1"/>
    <property type="molecule type" value="Genomic_DNA"/>
</dbReference>
<evidence type="ECO:0000313" key="1">
    <source>
        <dbReference type="EMBL" id="PSL04477.1"/>
    </source>
</evidence>
<proteinExistence type="predicted"/>
<accession>A0A2P8E4Y2</accession>
<evidence type="ECO:0000313" key="2">
    <source>
        <dbReference type="Proteomes" id="UP000240708"/>
    </source>
</evidence>
<reference evidence="1 2" key="1">
    <citation type="submission" date="2018-03" db="EMBL/GenBank/DDBJ databases">
        <title>Genomic Encyclopedia of Archaeal and Bacterial Type Strains, Phase II (KMG-II): from individual species to whole genera.</title>
        <authorList>
            <person name="Goeker M."/>
        </authorList>
    </citation>
    <scope>NUCLEOTIDE SEQUENCE [LARGE SCALE GENOMIC DNA]</scope>
    <source>
        <strain evidence="1 2">DSM 28057</strain>
    </source>
</reference>